<feature type="region of interest" description="Disordered" evidence="1">
    <location>
        <begin position="139"/>
        <end position="166"/>
    </location>
</feature>
<protein>
    <submittedName>
        <fullName evidence="2">Uncharacterized protein</fullName>
    </submittedName>
</protein>
<dbReference type="AlphaFoldDB" id="A0A426X5H3"/>
<evidence type="ECO:0000313" key="3">
    <source>
        <dbReference type="Proteomes" id="UP000287651"/>
    </source>
</evidence>
<accession>A0A426X5H3</accession>
<name>A0A426X5H3_ENSVE</name>
<reference evidence="2 3" key="1">
    <citation type="journal article" date="2014" name="Agronomy (Basel)">
        <title>A Draft Genome Sequence for Ensete ventricosum, the Drought-Tolerant Tree Against Hunger.</title>
        <authorList>
            <person name="Harrison J."/>
            <person name="Moore K.A."/>
            <person name="Paszkiewicz K."/>
            <person name="Jones T."/>
            <person name="Grant M."/>
            <person name="Ambacheew D."/>
            <person name="Muzemil S."/>
            <person name="Studholme D.J."/>
        </authorList>
    </citation>
    <scope>NUCLEOTIDE SEQUENCE [LARGE SCALE GENOMIC DNA]</scope>
</reference>
<feature type="region of interest" description="Disordered" evidence="1">
    <location>
        <begin position="50"/>
        <end position="91"/>
    </location>
</feature>
<proteinExistence type="predicted"/>
<comment type="caution">
    <text evidence="2">The sequence shown here is derived from an EMBL/GenBank/DDBJ whole genome shotgun (WGS) entry which is preliminary data.</text>
</comment>
<dbReference type="EMBL" id="AMZH03026277">
    <property type="protein sequence ID" value="RRT34690.1"/>
    <property type="molecule type" value="Genomic_DNA"/>
</dbReference>
<sequence length="205" mass="21840">MYRPVEPKPPNWTANKKVAGLPTFIVGKRPADSKIDSGGEVVIATTLAKAKARHEQVPSRDNPGPSALAQKDDKVAPRVGRYLAGGDSPPPQALLDEWMQRKSETDLQSIHRDPHAGSVKTIGALPGLRNVFLRTLASIGDGGPEDAPNESSSGSHRLISPDPGEEMTLTLLEESDELPEAERSATAPKASERIKCAIALAETLS</sequence>
<evidence type="ECO:0000313" key="2">
    <source>
        <dbReference type="EMBL" id="RRT34690.1"/>
    </source>
</evidence>
<evidence type="ECO:0000256" key="1">
    <source>
        <dbReference type="SAM" id="MobiDB-lite"/>
    </source>
</evidence>
<dbReference type="Proteomes" id="UP000287651">
    <property type="component" value="Unassembled WGS sequence"/>
</dbReference>
<organism evidence="2 3">
    <name type="scientific">Ensete ventricosum</name>
    <name type="common">Abyssinian banana</name>
    <name type="synonym">Musa ensete</name>
    <dbReference type="NCBI Taxonomy" id="4639"/>
    <lineage>
        <taxon>Eukaryota</taxon>
        <taxon>Viridiplantae</taxon>
        <taxon>Streptophyta</taxon>
        <taxon>Embryophyta</taxon>
        <taxon>Tracheophyta</taxon>
        <taxon>Spermatophyta</taxon>
        <taxon>Magnoliopsida</taxon>
        <taxon>Liliopsida</taxon>
        <taxon>Zingiberales</taxon>
        <taxon>Musaceae</taxon>
        <taxon>Ensete</taxon>
    </lineage>
</organism>
<gene>
    <name evidence="2" type="ORF">B296_00047058</name>
</gene>